<dbReference type="Proteomes" id="UP001050975">
    <property type="component" value="Unassembled WGS sequence"/>
</dbReference>
<proteinExistence type="predicted"/>
<dbReference type="AlphaFoldDB" id="A0AAV3XCK9"/>
<dbReference type="EMBL" id="BLAY01000038">
    <property type="protein sequence ID" value="GET38062.1"/>
    <property type="molecule type" value="Genomic_DNA"/>
</dbReference>
<accession>A0AAV3XCK9</accession>
<gene>
    <name evidence="1" type="ORF">MiSe_28160</name>
</gene>
<evidence type="ECO:0000313" key="1">
    <source>
        <dbReference type="EMBL" id="GET38062.1"/>
    </source>
</evidence>
<reference evidence="1" key="1">
    <citation type="submission" date="2019-10" db="EMBL/GenBank/DDBJ databases">
        <title>Draft genome sequece of Microseira wollei NIES-4236.</title>
        <authorList>
            <person name="Yamaguchi H."/>
            <person name="Suzuki S."/>
            <person name="Kawachi M."/>
        </authorList>
    </citation>
    <scope>NUCLEOTIDE SEQUENCE</scope>
    <source>
        <strain evidence="1">NIES-4236</strain>
    </source>
</reference>
<dbReference type="RefSeq" id="WP_226580579.1">
    <property type="nucleotide sequence ID" value="NZ_BLAY01000038.1"/>
</dbReference>
<protein>
    <recommendedName>
        <fullName evidence="3">Transposase</fullName>
    </recommendedName>
</protein>
<evidence type="ECO:0000313" key="2">
    <source>
        <dbReference type="Proteomes" id="UP001050975"/>
    </source>
</evidence>
<sequence>MKLSELDPLISLFKLKQEFSKLPTGYYFSQEETLEFLSRRRWPDSDRRIDRTTFWRWRNDAGIQHNKLFSQSDILKLCQICDHYRVDGTRNEYLDLVKQSQNQILNRLFQTKC</sequence>
<comment type="caution">
    <text evidence="1">The sequence shown here is derived from an EMBL/GenBank/DDBJ whole genome shotgun (WGS) entry which is preliminary data.</text>
</comment>
<organism evidence="1 2">
    <name type="scientific">Microseira wollei NIES-4236</name>
    <dbReference type="NCBI Taxonomy" id="2530354"/>
    <lineage>
        <taxon>Bacteria</taxon>
        <taxon>Bacillati</taxon>
        <taxon>Cyanobacteriota</taxon>
        <taxon>Cyanophyceae</taxon>
        <taxon>Oscillatoriophycideae</taxon>
        <taxon>Aerosakkonematales</taxon>
        <taxon>Aerosakkonemataceae</taxon>
        <taxon>Microseira</taxon>
    </lineage>
</organism>
<evidence type="ECO:0008006" key="3">
    <source>
        <dbReference type="Google" id="ProtNLM"/>
    </source>
</evidence>
<name>A0AAV3XCK9_9CYAN</name>
<keyword evidence="2" id="KW-1185">Reference proteome</keyword>